<feature type="compositionally biased region" description="Polar residues" evidence="3">
    <location>
        <begin position="1"/>
        <end position="18"/>
    </location>
</feature>
<dbReference type="PANTHER" id="PTHR13900:SF0">
    <property type="entry name" value="TRANSCRIPTION INITIATION FACTOR TFIID SUBUNIT 1"/>
    <property type="match status" value="1"/>
</dbReference>
<dbReference type="Proteomes" id="UP001642540">
    <property type="component" value="Unassembled WGS sequence"/>
</dbReference>
<feature type="compositionally biased region" description="Polar residues" evidence="3">
    <location>
        <begin position="39"/>
        <end position="50"/>
    </location>
</feature>
<comment type="subcellular location">
    <subcellularLocation>
        <location evidence="1">Nucleus</location>
    </subcellularLocation>
</comment>
<evidence type="ECO:0000259" key="4">
    <source>
        <dbReference type="Pfam" id="PF12157"/>
    </source>
</evidence>
<feature type="compositionally biased region" description="Low complexity" evidence="3">
    <location>
        <begin position="329"/>
        <end position="340"/>
    </location>
</feature>
<dbReference type="PANTHER" id="PTHR13900">
    <property type="entry name" value="TRANSCRIPTION INITIATION FACTOR TFIID"/>
    <property type="match status" value="1"/>
</dbReference>
<name>A0ABP1RP84_9HEXA</name>
<proteinExistence type="predicted"/>
<dbReference type="InterPro" id="IPR022591">
    <property type="entry name" value="TAF1_HAT_dom"/>
</dbReference>
<dbReference type="InterPro" id="IPR040240">
    <property type="entry name" value="TAF1"/>
</dbReference>
<comment type="caution">
    <text evidence="5">The sequence shown here is derived from an EMBL/GenBank/DDBJ whole genome shotgun (WGS) entry which is preliminary data.</text>
</comment>
<dbReference type="EMBL" id="CAXLJM020000092">
    <property type="protein sequence ID" value="CAL8132278.1"/>
    <property type="molecule type" value="Genomic_DNA"/>
</dbReference>
<keyword evidence="2" id="KW-0539">Nucleus</keyword>
<feature type="region of interest" description="Disordered" evidence="3">
    <location>
        <begin position="198"/>
        <end position="230"/>
    </location>
</feature>
<dbReference type="Pfam" id="PF12157">
    <property type="entry name" value="DUF3591"/>
    <property type="match status" value="1"/>
</dbReference>
<organism evidence="5 6">
    <name type="scientific">Orchesella dallaii</name>
    <dbReference type="NCBI Taxonomy" id="48710"/>
    <lineage>
        <taxon>Eukaryota</taxon>
        <taxon>Metazoa</taxon>
        <taxon>Ecdysozoa</taxon>
        <taxon>Arthropoda</taxon>
        <taxon>Hexapoda</taxon>
        <taxon>Collembola</taxon>
        <taxon>Entomobryomorpha</taxon>
        <taxon>Entomobryoidea</taxon>
        <taxon>Orchesellidae</taxon>
        <taxon>Orchesellinae</taxon>
        <taxon>Orchesella</taxon>
    </lineage>
</organism>
<feature type="compositionally biased region" description="Acidic residues" evidence="3">
    <location>
        <begin position="54"/>
        <end position="83"/>
    </location>
</feature>
<evidence type="ECO:0000256" key="3">
    <source>
        <dbReference type="SAM" id="MobiDB-lite"/>
    </source>
</evidence>
<gene>
    <name evidence="5" type="ORF">ODALV1_LOCUS24556</name>
</gene>
<evidence type="ECO:0000313" key="6">
    <source>
        <dbReference type="Proteomes" id="UP001642540"/>
    </source>
</evidence>
<feature type="compositionally biased region" description="Polar residues" evidence="3">
    <location>
        <begin position="140"/>
        <end position="149"/>
    </location>
</feature>
<feature type="region of interest" description="Disordered" evidence="3">
    <location>
        <begin position="117"/>
        <end position="168"/>
    </location>
</feature>
<protein>
    <recommendedName>
        <fullName evidence="4">Transcription initiation factor TFIID subunit 1 histone acetyltransferase domain-containing protein</fullName>
    </recommendedName>
</protein>
<evidence type="ECO:0000256" key="1">
    <source>
        <dbReference type="ARBA" id="ARBA00004123"/>
    </source>
</evidence>
<feature type="compositionally biased region" description="Basic and acidic residues" evidence="3">
    <location>
        <begin position="216"/>
        <end position="230"/>
    </location>
</feature>
<keyword evidence="6" id="KW-1185">Reference proteome</keyword>
<sequence length="1323" mass="151908">MKEGINQSPSTMSNSCSENVHERGGFNSGIDTGGGGDNISIQFDSGYSSRSDFLEEDLYDEDFSSEEFSYTDESDDDTDDDDSNPPKKTFEALQPMEYDYDDNYDDEEEVKNYEMTVRGPQKTNGETLMPIPVPSPPPTQNHSQNSSHTLPKAAEVTKLQPSPSKPPFADVKAVFPEFKPEGVLRFSKLLKKHKRPSVWTDFAQQRRKKRKLNGNRSDKPTPKETKTNENRFWRVEYEGVHSNSTTLAPFHENLEAEVMQAYAELDPLFVNDEWRNKNEASKRKASYSWSNCPGKLWYDLIEDGVETSEFSFKSKTKLEVDEMMETDPSSSSKSLLESLENQGGSANPYFSSQSFEMVTQREWENQVIWDSRGEVDTITKNKSTPWIPRPSNAYLPYMKDATDFVPSTCVSTSWDAFSVLPVENPELVQGKWEKDVIWDLKKVPMKRKIQQKILTLDPNDDNIIINFPKDIQVPKSAPTSSTLKPKALPRFPYAKKSKLLLSKAGLLNYTAEVNELHEEVDASMKLDDQKKKNPYNISNDEYYQCPPWKRIKTNASCSNGDGLELEHAIPVMELQAPFIPTNLIGNPEAEDLRRFHRPLLKLKINRNKYVPIQLAGGNRERYSIQTAEDLSGKDGELLLIEYCEEHPPLLSQVGMCSKIKNYYGPKNAAPAPSMRYGETTEVSQAQPSPFFGRVLPGQMISTVENKMYRAPIYSHQNATSDFLLILDKSKRNSSCFIREFDSVFTAGQQIPLREVPAPKAKMANTFVTKFLEIFVRNLFKYNSRPRRLRLEDIKRVFPSCSERTLRKMLFSCAVYNRVGASKGWWHLKPKFKPRIENQVRMMMSPEDCCAYFSLLAGQQRLKDGGYDDVDENEGELKTAPWNTTRECLLAMQGKYLLEVSGSADPTGCGEGFSYVRRPLQKRFAKPVEKGNQQVKPGERHRRLGGTDADLRKMSVPKGRAVLRKYKIIEEEEIVKLNRFEIIDLLRTLSTSTLKAKDEDDDNDFERTLTKFSRQTNASFAKAKEKELYEEECQRIFELQNKALSSSDILISDDGESGDEDDDDNELKEMARKVEGILGRDKHNGRSGDHYYNVEDEEKERKELLQMILEGGENKKEKVRMLTITRTFKNQKNGNQHTKTEMIRNPEVIDAYLKIQREKEKDKFVSTKFSSPMTEKQLRMERRRLQDRLRRIKKIEEGKNNVGRSQPFPPPKPPSRKLPALKVRCSKCGEKGHMKTNKNCRLFGSEKLRVKRNTRVEAIRINGMKNRSSLAPPQPQAVDRYRVVDNGSNKIVLKRSNRRKGKKEKVKVKGMKLKYDCLCWNFKK</sequence>
<reference evidence="5 6" key="1">
    <citation type="submission" date="2024-08" db="EMBL/GenBank/DDBJ databases">
        <authorList>
            <person name="Cucini C."/>
            <person name="Frati F."/>
        </authorList>
    </citation>
    <scope>NUCLEOTIDE SEQUENCE [LARGE SCALE GENOMIC DNA]</scope>
</reference>
<feature type="domain" description="Transcription initiation factor TFIID subunit 1 histone acetyltransferase" evidence="4">
    <location>
        <begin position="535"/>
        <end position="983"/>
    </location>
</feature>
<accession>A0ABP1RP84</accession>
<feature type="region of interest" description="Disordered" evidence="3">
    <location>
        <begin position="321"/>
        <end position="342"/>
    </location>
</feature>
<feature type="region of interest" description="Disordered" evidence="3">
    <location>
        <begin position="1"/>
        <end position="100"/>
    </location>
</feature>
<evidence type="ECO:0000256" key="2">
    <source>
        <dbReference type="ARBA" id="ARBA00023242"/>
    </source>
</evidence>
<feature type="region of interest" description="Disordered" evidence="3">
    <location>
        <begin position="1196"/>
        <end position="1217"/>
    </location>
</feature>
<evidence type="ECO:0000313" key="5">
    <source>
        <dbReference type="EMBL" id="CAL8132278.1"/>
    </source>
</evidence>